<feature type="non-terminal residue" evidence="2">
    <location>
        <position position="1"/>
    </location>
</feature>
<proteinExistence type="predicted"/>
<dbReference type="EMBL" id="CAJOBI010150720">
    <property type="protein sequence ID" value="CAF4809650.1"/>
    <property type="molecule type" value="Genomic_DNA"/>
</dbReference>
<gene>
    <name evidence="2" type="ORF">SMN809_LOCUS47538</name>
</gene>
<reference evidence="2" key="1">
    <citation type="submission" date="2021-02" db="EMBL/GenBank/DDBJ databases">
        <authorList>
            <person name="Nowell W R."/>
        </authorList>
    </citation>
    <scope>NUCLEOTIDE SEQUENCE</scope>
</reference>
<sequence>KENVDVHHDNQREPEEDEYL</sequence>
<dbReference type="Proteomes" id="UP000676336">
    <property type="component" value="Unassembled WGS sequence"/>
</dbReference>
<accession>A0A8S3BAR1</accession>
<feature type="compositionally biased region" description="Basic and acidic residues" evidence="1">
    <location>
        <begin position="1"/>
        <end position="13"/>
    </location>
</feature>
<organism evidence="2 3">
    <name type="scientific">Rotaria magnacalcarata</name>
    <dbReference type="NCBI Taxonomy" id="392030"/>
    <lineage>
        <taxon>Eukaryota</taxon>
        <taxon>Metazoa</taxon>
        <taxon>Spiralia</taxon>
        <taxon>Gnathifera</taxon>
        <taxon>Rotifera</taxon>
        <taxon>Eurotatoria</taxon>
        <taxon>Bdelloidea</taxon>
        <taxon>Philodinida</taxon>
        <taxon>Philodinidae</taxon>
        <taxon>Rotaria</taxon>
    </lineage>
</organism>
<name>A0A8S3BAR1_9BILA</name>
<evidence type="ECO:0000256" key="1">
    <source>
        <dbReference type="SAM" id="MobiDB-lite"/>
    </source>
</evidence>
<dbReference type="AlphaFoldDB" id="A0A8S3BAR1"/>
<protein>
    <submittedName>
        <fullName evidence="2">Uncharacterized protein</fullName>
    </submittedName>
</protein>
<evidence type="ECO:0000313" key="3">
    <source>
        <dbReference type="Proteomes" id="UP000676336"/>
    </source>
</evidence>
<feature type="region of interest" description="Disordered" evidence="1">
    <location>
        <begin position="1"/>
        <end position="20"/>
    </location>
</feature>
<evidence type="ECO:0000313" key="2">
    <source>
        <dbReference type="EMBL" id="CAF4809650.1"/>
    </source>
</evidence>
<comment type="caution">
    <text evidence="2">The sequence shown here is derived from an EMBL/GenBank/DDBJ whole genome shotgun (WGS) entry which is preliminary data.</text>
</comment>